<keyword evidence="1" id="KW-0732">Signal</keyword>
<reference evidence="2 3" key="1">
    <citation type="submission" date="2016-08" db="EMBL/GenBank/DDBJ databases">
        <title>A Parts List for Fungal Cellulosomes Revealed by Comparative Genomics.</title>
        <authorList>
            <consortium name="DOE Joint Genome Institute"/>
            <person name="Haitjema C.H."/>
            <person name="Gilmore S.P."/>
            <person name="Henske J.K."/>
            <person name="Solomon K.V."/>
            <person name="De Groot R."/>
            <person name="Kuo A."/>
            <person name="Mondo S.J."/>
            <person name="Salamov A.A."/>
            <person name="Labutti K."/>
            <person name="Zhao Z."/>
            <person name="Chiniquy J."/>
            <person name="Barry K."/>
            <person name="Brewer H.M."/>
            <person name="Purvine S.O."/>
            <person name="Wright A.T."/>
            <person name="Boxma B."/>
            <person name="Van Alen T."/>
            <person name="Hackstein J.H."/>
            <person name="Baker S.E."/>
            <person name="Grigoriev I.V."/>
            <person name="O'Malley M.A."/>
        </authorList>
    </citation>
    <scope>NUCLEOTIDE SEQUENCE [LARGE SCALE GENOMIC DNA]</scope>
    <source>
        <strain evidence="2 3">G1</strain>
    </source>
</reference>
<dbReference type="Proteomes" id="UP000193920">
    <property type="component" value="Unassembled WGS sequence"/>
</dbReference>
<comment type="caution">
    <text evidence="2">The sequence shown here is derived from an EMBL/GenBank/DDBJ whole genome shotgun (WGS) entry which is preliminary data.</text>
</comment>
<dbReference type="EMBL" id="MCOG01000016">
    <property type="protein sequence ID" value="ORY78761.1"/>
    <property type="molecule type" value="Genomic_DNA"/>
</dbReference>
<evidence type="ECO:0000313" key="2">
    <source>
        <dbReference type="EMBL" id="ORY78761.1"/>
    </source>
</evidence>
<evidence type="ECO:0000256" key="1">
    <source>
        <dbReference type="SAM" id="SignalP"/>
    </source>
</evidence>
<dbReference type="AlphaFoldDB" id="A0A1Y2F4G5"/>
<evidence type="ECO:0000313" key="3">
    <source>
        <dbReference type="Proteomes" id="UP000193920"/>
    </source>
</evidence>
<organism evidence="2 3">
    <name type="scientific">Neocallimastix californiae</name>
    <dbReference type="NCBI Taxonomy" id="1754190"/>
    <lineage>
        <taxon>Eukaryota</taxon>
        <taxon>Fungi</taxon>
        <taxon>Fungi incertae sedis</taxon>
        <taxon>Chytridiomycota</taxon>
        <taxon>Chytridiomycota incertae sedis</taxon>
        <taxon>Neocallimastigomycetes</taxon>
        <taxon>Neocallimastigales</taxon>
        <taxon>Neocallimastigaceae</taxon>
        <taxon>Neocallimastix</taxon>
    </lineage>
</organism>
<sequence length="79" mass="9147">MKANNLILFFSFGLFFLATSGKLVRRNLNIEELDDFGKNFKIGKGRIMPPGIDIDIDNLEEKIKENEEKATKKEKEEKK</sequence>
<accession>A0A1Y2F4G5</accession>
<keyword evidence="3" id="KW-1185">Reference proteome</keyword>
<proteinExistence type="predicted"/>
<gene>
    <name evidence="2" type="ORF">LY90DRAFT_698273</name>
</gene>
<feature type="chain" id="PRO_5012011119" evidence="1">
    <location>
        <begin position="22"/>
        <end position="79"/>
    </location>
</feature>
<feature type="signal peptide" evidence="1">
    <location>
        <begin position="1"/>
        <end position="21"/>
    </location>
</feature>
<name>A0A1Y2F4G5_9FUNG</name>
<protein>
    <submittedName>
        <fullName evidence="2">Uncharacterized protein</fullName>
    </submittedName>
</protein>